<accession>A0A8D8DW53</accession>
<reference evidence="1" key="1">
    <citation type="submission" date="2021-05" db="EMBL/GenBank/DDBJ databases">
        <authorList>
            <person name="Alioto T."/>
            <person name="Alioto T."/>
            <person name="Gomez Garrido J."/>
        </authorList>
    </citation>
    <scope>NUCLEOTIDE SEQUENCE</scope>
</reference>
<organism evidence="1">
    <name type="scientific">Culex pipiens</name>
    <name type="common">House mosquito</name>
    <dbReference type="NCBI Taxonomy" id="7175"/>
    <lineage>
        <taxon>Eukaryota</taxon>
        <taxon>Metazoa</taxon>
        <taxon>Ecdysozoa</taxon>
        <taxon>Arthropoda</taxon>
        <taxon>Hexapoda</taxon>
        <taxon>Insecta</taxon>
        <taxon>Pterygota</taxon>
        <taxon>Neoptera</taxon>
        <taxon>Endopterygota</taxon>
        <taxon>Diptera</taxon>
        <taxon>Nematocera</taxon>
        <taxon>Culicoidea</taxon>
        <taxon>Culicidae</taxon>
        <taxon>Culicinae</taxon>
        <taxon>Culicini</taxon>
        <taxon>Culex</taxon>
        <taxon>Culex</taxon>
    </lineage>
</organism>
<name>A0A8D8DW53_CULPI</name>
<protein>
    <submittedName>
        <fullName evidence="1">(northern house mosquito) hypothetical protein</fullName>
    </submittedName>
</protein>
<dbReference type="EMBL" id="HBUE01138804">
    <property type="protein sequence ID" value="CAG6499813.1"/>
    <property type="molecule type" value="Transcribed_RNA"/>
</dbReference>
<dbReference type="AlphaFoldDB" id="A0A8D8DW53"/>
<dbReference type="EMBL" id="HBUE01285761">
    <property type="protein sequence ID" value="CAG6571327.1"/>
    <property type="molecule type" value="Transcribed_RNA"/>
</dbReference>
<evidence type="ECO:0000313" key="1">
    <source>
        <dbReference type="EMBL" id="CAG6519767.1"/>
    </source>
</evidence>
<proteinExistence type="predicted"/>
<sequence length="115" mass="13557">MSPSHDAKFSAPLTNLKKTSFVWIARRKSHNHREIKLSQKTGSIMIHLAANYRQFFGVANRRYRLIMATREMYTSTHRVARHVRTGSIVTNKLETKKKMTNTRLTKTIIKSFFFW</sequence>
<dbReference type="EMBL" id="HBUE01180156">
    <property type="protein sequence ID" value="CAG6519767.1"/>
    <property type="molecule type" value="Transcribed_RNA"/>
</dbReference>